<evidence type="ECO:0000256" key="2">
    <source>
        <dbReference type="ARBA" id="ARBA00022729"/>
    </source>
</evidence>
<dbReference type="EMBL" id="CAXKWB010026037">
    <property type="protein sequence ID" value="CAL4129365.1"/>
    <property type="molecule type" value="Genomic_DNA"/>
</dbReference>
<dbReference type="SUPFAM" id="SSF57625">
    <property type="entry name" value="Invertebrate chitin-binding proteins"/>
    <property type="match status" value="3"/>
</dbReference>
<dbReference type="PANTHER" id="PTHR23301">
    <property type="entry name" value="CHITIN BINDING PERITROPHIN-A"/>
    <property type="match status" value="1"/>
</dbReference>
<keyword evidence="1" id="KW-0147">Chitin-binding</keyword>
<dbReference type="Pfam" id="PF01607">
    <property type="entry name" value="CBM_14"/>
    <property type="match status" value="3"/>
</dbReference>
<keyword evidence="9" id="KW-1185">Reference proteome</keyword>
<dbReference type="PANTHER" id="PTHR23301:SF98">
    <property type="entry name" value="CHITIN-BINDING TYPE-2 DOMAIN-CONTAINING PROTEIN-RELATED"/>
    <property type="match status" value="1"/>
</dbReference>
<dbReference type="PROSITE" id="PS50940">
    <property type="entry name" value="CHIT_BIND_II"/>
    <property type="match status" value="3"/>
</dbReference>
<dbReference type="Proteomes" id="UP001497623">
    <property type="component" value="Unassembled WGS sequence"/>
</dbReference>
<organism evidence="8 9">
    <name type="scientific">Meganyctiphanes norvegica</name>
    <name type="common">Northern krill</name>
    <name type="synonym">Thysanopoda norvegica</name>
    <dbReference type="NCBI Taxonomy" id="48144"/>
    <lineage>
        <taxon>Eukaryota</taxon>
        <taxon>Metazoa</taxon>
        <taxon>Ecdysozoa</taxon>
        <taxon>Arthropoda</taxon>
        <taxon>Crustacea</taxon>
        <taxon>Multicrustacea</taxon>
        <taxon>Malacostraca</taxon>
        <taxon>Eumalacostraca</taxon>
        <taxon>Eucarida</taxon>
        <taxon>Euphausiacea</taxon>
        <taxon>Euphausiidae</taxon>
        <taxon>Meganyctiphanes</taxon>
    </lineage>
</organism>
<protein>
    <recommendedName>
        <fullName evidence="7">Chitin-binding type-2 domain-containing protein</fullName>
    </recommendedName>
</protein>
<dbReference type="GO" id="GO:0008061">
    <property type="term" value="F:chitin binding"/>
    <property type="evidence" value="ECO:0007669"/>
    <property type="project" value="UniProtKB-KW"/>
</dbReference>
<keyword evidence="2 6" id="KW-0732">Signal</keyword>
<dbReference type="InterPro" id="IPR051940">
    <property type="entry name" value="Chitin_bind-dev_reg"/>
</dbReference>
<evidence type="ECO:0000313" key="9">
    <source>
        <dbReference type="Proteomes" id="UP001497623"/>
    </source>
</evidence>
<keyword evidence="4" id="KW-1015">Disulfide bond</keyword>
<evidence type="ECO:0000256" key="1">
    <source>
        <dbReference type="ARBA" id="ARBA00022669"/>
    </source>
</evidence>
<gene>
    <name evidence="8" type="ORF">MNOR_LOCUS26290</name>
</gene>
<feature type="signal peptide" evidence="6">
    <location>
        <begin position="1"/>
        <end position="17"/>
    </location>
</feature>
<evidence type="ECO:0000259" key="7">
    <source>
        <dbReference type="PROSITE" id="PS50940"/>
    </source>
</evidence>
<accession>A0AAV2RQE8</accession>
<dbReference type="GO" id="GO:0005576">
    <property type="term" value="C:extracellular region"/>
    <property type="evidence" value="ECO:0007669"/>
    <property type="project" value="InterPro"/>
</dbReference>
<dbReference type="AlphaFoldDB" id="A0AAV2RQE8"/>
<evidence type="ECO:0000313" key="8">
    <source>
        <dbReference type="EMBL" id="CAL4129365.1"/>
    </source>
</evidence>
<name>A0AAV2RQE8_MEGNR</name>
<feature type="domain" description="Chitin-binding type-2" evidence="7">
    <location>
        <begin position="155"/>
        <end position="221"/>
    </location>
</feature>
<sequence>MRSTAFVLAAVLATAWSQSCPPDTPENSDLAFFPDREQCDKYVQCKDGVATEELCPNGLLFNDLLQNAAYPCGYPNEVDCGSRGRTQQPEPTENCGNAWGYFGSGDSSQCGYFFNCVAGTEFLFNCPEGLAWSEVTYRCEWPDQAPTCDAAAFLGVQCPAQRDLEAEALFGHLRIASPRNCRQFFICVDQSPRLNACEEGTVYNPDTSGCDEPEAVRGCETHYPREELAAIRERKALAAERVARRQAEFEELKAQLAQRRAAGQL</sequence>
<feature type="domain" description="Chitin-binding type-2" evidence="7">
    <location>
        <begin position="92"/>
        <end position="150"/>
    </location>
</feature>
<feature type="domain" description="Chitin-binding type-2" evidence="7">
    <location>
        <begin position="17"/>
        <end position="82"/>
    </location>
</feature>
<evidence type="ECO:0000256" key="3">
    <source>
        <dbReference type="ARBA" id="ARBA00022737"/>
    </source>
</evidence>
<evidence type="ECO:0000256" key="5">
    <source>
        <dbReference type="ARBA" id="ARBA00023180"/>
    </source>
</evidence>
<reference evidence="8 9" key="1">
    <citation type="submission" date="2024-05" db="EMBL/GenBank/DDBJ databases">
        <authorList>
            <person name="Wallberg A."/>
        </authorList>
    </citation>
    <scope>NUCLEOTIDE SEQUENCE [LARGE SCALE GENOMIC DNA]</scope>
</reference>
<keyword evidence="3" id="KW-0677">Repeat</keyword>
<keyword evidence="5" id="KW-0325">Glycoprotein</keyword>
<dbReference type="InterPro" id="IPR002557">
    <property type="entry name" value="Chitin-bd_dom"/>
</dbReference>
<comment type="caution">
    <text evidence="8">The sequence shown here is derived from an EMBL/GenBank/DDBJ whole genome shotgun (WGS) entry which is preliminary data.</text>
</comment>
<evidence type="ECO:0000256" key="6">
    <source>
        <dbReference type="SAM" id="SignalP"/>
    </source>
</evidence>
<dbReference type="Gene3D" id="2.170.140.10">
    <property type="entry name" value="Chitin binding domain"/>
    <property type="match status" value="3"/>
</dbReference>
<dbReference type="PROSITE" id="PS51257">
    <property type="entry name" value="PROKAR_LIPOPROTEIN"/>
    <property type="match status" value="1"/>
</dbReference>
<dbReference type="SMART" id="SM00494">
    <property type="entry name" value="ChtBD2"/>
    <property type="match status" value="3"/>
</dbReference>
<proteinExistence type="predicted"/>
<evidence type="ECO:0000256" key="4">
    <source>
        <dbReference type="ARBA" id="ARBA00023157"/>
    </source>
</evidence>
<dbReference type="InterPro" id="IPR036508">
    <property type="entry name" value="Chitin-bd_dom_sf"/>
</dbReference>
<feature type="chain" id="PRO_5043707785" description="Chitin-binding type-2 domain-containing protein" evidence="6">
    <location>
        <begin position="18"/>
        <end position="265"/>
    </location>
</feature>